<proteinExistence type="predicted"/>
<keyword evidence="1" id="KW-0812">Transmembrane</keyword>
<protein>
    <submittedName>
        <fullName evidence="2">Uncharacterized protein</fullName>
    </submittedName>
</protein>
<keyword evidence="1" id="KW-0472">Membrane</keyword>
<reference evidence="2" key="1">
    <citation type="journal article" date="2020" name="Nature">
        <title>Giant virus diversity and host interactions through global metagenomics.</title>
        <authorList>
            <person name="Schulz F."/>
            <person name="Roux S."/>
            <person name="Paez-Espino D."/>
            <person name="Jungbluth S."/>
            <person name="Walsh D.A."/>
            <person name="Denef V.J."/>
            <person name="McMahon K.D."/>
            <person name="Konstantinidis K.T."/>
            <person name="Eloe-Fadrosh E.A."/>
            <person name="Kyrpides N.C."/>
            <person name="Woyke T."/>
        </authorList>
    </citation>
    <scope>NUCLEOTIDE SEQUENCE</scope>
    <source>
        <strain evidence="2">GVMAG-M-3300023184-51</strain>
    </source>
</reference>
<keyword evidence="1" id="KW-1133">Transmembrane helix</keyword>
<organism evidence="2">
    <name type="scientific">viral metagenome</name>
    <dbReference type="NCBI Taxonomy" id="1070528"/>
    <lineage>
        <taxon>unclassified sequences</taxon>
        <taxon>metagenomes</taxon>
        <taxon>organismal metagenomes</taxon>
    </lineage>
</organism>
<accession>A0A6C0I6Z8</accession>
<evidence type="ECO:0000313" key="2">
    <source>
        <dbReference type="EMBL" id="QHT88788.1"/>
    </source>
</evidence>
<feature type="transmembrane region" description="Helical" evidence="1">
    <location>
        <begin position="6"/>
        <end position="27"/>
    </location>
</feature>
<dbReference type="EMBL" id="MN740123">
    <property type="protein sequence ID" value="QHT88788.1"/>
    <property type="molecule type" value="Genomic_DNA"/>
</dbReference>
<name>A0A6C0I6Z8_9ZZZZ</name>
<sequence>MLSALTTSYLFGFIILVVFGILFQKYLEKKARNMKHNNYNDVKQYLLNESSLAKSKKPIMWIYTPYEYNSRDWISFGSRSSYNLNQPYLNLCVKSIIKNCDQSFTICIVDDNSFAKLIPGWNIDLSIVSDPIVSYIRQMALAKLIYNYGGISVPISFLCFKDLLDMYHHGTQDDKMFVCENVNTNISSTNNRFYPDASFIGAKKNNEQLREFIDYMQRLISGDYTAQIDFLGNFDKWANKNVNNKRINLIAGTDVGTKTIDNKPVLVDDLLGEDYMKLYDGMYGIWIPATAILKRRNYEWFARLSSEQIFQSKFILAKYFVLALAPFSNNGNTKMSIIESLASETNDENNDNNKDWFSFWQVPSSTTLPVYGPKPLNIGDNVPQFKF</sequence>
<evidence type="ECO:0000256" key="1">
    <source>
        <dbReference type="SAM" id="Phobius"/>
    </source>
</evidence>
<dbReference type="AlphaFoldDB" id="A0A6C0I6Z8"/>